<protein>
    <submittedName>
        <fullName evidence="1">Uncharacterized protein</fullName>
    </submittedName>
</protein>
<reference evidence="1 2" key="1">
    <citation type="journal article" date="2022" name="Microorganisms">
        <title>Genome Sequence and Characterization of a Xanthorhodopsin-Containing, Aerobic Anoxygenic Phototrophic Rhodobacter Species, Isolated from Mesophilic Conditions at Yellowstone National Park.</title>
        <authorList>
            <person name="Kyndt J.A."/>
            <person name="Robertson S."/>
            <person name="Shoffstall I.B."/>
            <person name="Ramaley R.F."/>
            <person name="Meyer T.E."/>
        </authorList>
    </citation>
    <scope>NUCLEOTIDE SEQUENCE [LARGE SCALE GENOMIC DNA]</scope>
    <source>
        <strain evidence="1 2">M37P</strain>
    </source>
</reference>
<comment type="caution">
    <text evidence="1">The sequence shown here is derived from an EMBL/GenBank/DDBJ whole genome shotgun (WGS) entry which is preliminary data.</text>
</comment>
<dbReference type="EMBL" id="JAANHS010000010">
    <property type="protein sequence ID" value="NHB77752.1"/>
    <property type="molecule type" value="Genomic_DNA"/>
</dbReference>
<evidence type="ECO:0000313" key="2">
    <source>
        <dbReference type="Proteomes" id="UP001515660"/>
    </source>
</evidence>
<evidence type="ECO:0000313" key="1">
    <source>
        <dbReference type="EMBL" id="NHB77752.1"/>
    </source>
</evidence>
<name>A0ABX0GA14_9RHOB</name>
<sequence>MSLPGRVALGTMHGKAAAIAPPLARLGIAVVVPEGLDTDRFGTFTGEVPRAGGMVEAARAKALSTMTQQEPVHSTGHLARVEVAEQDDRRRACLTAIAGAAVSARRFGATTGAIP</sequence>
<accession>A0ABX0GA14</accession>
<dbReference type="RefSeq" id="WP_166403772.1">
    <property type="nucleotide sequence ID" value="NZ_JAANHS010000010.1"/>
</dbReference>
<proteinExistence type="predicted"/>
<keyword evidence="2" id="KW-1185">Reference proteome</keyword>
<organism evidence="1 2">
    <name type="scientific">Rhodobacter calidifons</name>
    <dbReference type="NCBI Taxonomy" id="2715277"/>
    <lineage>
        <taxon>Bacteria</taxon>
        <taxon>Pseudomonadati</taxon>
        <taxon>Pseudomonadota</taxon>
        <taxon>Alphaproteobacteria</taxon>
        <taxon>Rhodobacterales</taxon>
        <taxon>Rhodobacter group</taxon>
        <taxon>Rhodobacter</taxon>
    </lineage>
</organism>
<gene>
    <name evidence="1" type="ORF">G8O29_13590</name>
</gene>
<dbReference type="Proteomes" id="UP001515660">
    <property type="component" value="Unassembled WGS sequence"/>
</dbReference>